<dbReference type="Gene3D" id="2.170.220.10">
    <property type="match status" value="1"/>
</dbReference>
<dbReference type="Proteomes" id="UP000257559">
    <property type="component" value="Chromosome"/>
</dbReference>
<keyword evidence="2" id="KW-1185">Reference proteome</keyword>
<reference evidence="2" key="1">
    <citation type="submission" date="2018-06" db="EMBL/GenBank/DDBJ databases">
        <authorList>
            <consortium name="Pathogen Informatics"/>
        </authorList>
    </citation>
    <scope>NUCLEOTIDE SEQUENCE [LARGE SCALE GENOMIC DNA]</scope>
    <source>
        <strain evidence="2">NCTC10132</strain>
    </source>
</reference>
<organism evidence="1 2">
    <name type="scientific">Mycoplasmopsis edwardii</name>
    <dbReference type="NCBI Taxonomy" id="53558"/>
    <lineage>
        <taxon>Bacteria</taxon>
        <taxon>Bacillati</taxon>
        <taxon>Mycoplasmatota</taxon>
        <taxon>Mycoplasmoidales</taxon>
        <taxon>Metamycoplasmataceae</taxon>
        <taxon>Mycoplasmopsis</taxon>
    </lineage>
</organism>
<evidence type="ECO:0000313" key="2">
    <source>
        <dbReference type="Proteomes" id="UP000257559"/>
    </source>
</evidence>
<dbReference type="KEGG" id="medw:NCTC10132_00381"/>
<accession>A0A3B0Q290</accession>
<sequence>MPHKTKNEILTNFIKAGLENLSVTRINIDW</sequence>
<evidence type="ECO:0000313" key="1">
    <source>
        <dbReference type="EMBL" id="SYV97026.1"/>
    </source>
</evidence>
<name>A0A3B0Q290_9BACT</name>
<feature type="non-terminal residue" evidence="1">
    <location>
        <position position="30"/>
    </location>
</feature>
<gene>
    <name evidence="1" type="ORF">NCTC10132_00381</name>
</gene>
<proteinExistence type="predicted"/>
<protein>
    <submittedName>
        <fullName evidence="1">Uncharacterized protein</fullName>
    </submittedName>
</protein>
<dbReference type="EMBL" id="LS991951">
    <property type="protein sequence ID" value="SYV97026.1"/>
    <property type="molecule type" value="Genomic_DNA"/>
</dbReference>
<dbReference type="AlphaFoldDB" id="A0A3B0Q290"/>